<gene>
    <name evidence="2" type="ORF">C1881_01430</name>
</gene>
<dbReference type="InterPro" id="IPR014710">
    <property type="entry name" value="RmlC-like_jellyroll"/>
</dbReference>
<reference evidence="2 3" key="1">
    <citation type="journal article" date="2018" name="Elife">
        <title>Discovery and characterization of a prevalent human gut bacterial enzyme sufficient for the inactivation of a family of plant toxins.</title>
        <authorList>
            <person name="Koppel N."/>
            <person name="Bisanz J.E."/>
            <person name="Pandelia M.E."/>
            <person name="Turnbaugh P.J."/>
            <person name="Balskus E.P."/>
        </authorList>
    </citation>
    <scope>NUCLEOTIDE SEQUENCE [LARGE SCALE GENOMIC DNA]</scope>
    <source>
        <strain evidence="2 3">OB21 GAM31</strain>
    </source>
</reference>
<dbReference type="Pfam" id="PF07883">
    <property type="entry name" value="Cupin_2"/>
    <property type="match status" value="1"/>
</dbReference>
<accession>A0A369LMK4</accession>
<protein>
    <submittedName>
        <fullName evidence="2">Cupin</fullName>
    </submittedName>
</protein>
<name>A0A369LMK4_9ACTN</name>
<dbReference type="InterPro" id="IPR011051">
    <property type="entry name" value="RmlC_Cupin_sf"/>
</dbReference>
<dbReference type="Proteomes" id="UP000253975">
    <property type="component" value="Unassembled WGS sequence"/>
</dbReference>
<dbReference type="EMBL" id="PPTO01000002">
    <property type="protein sequence ID" value="RDB60580.1"/>
    <property type="molecule type" value="Genomic_DNA"/>
</dbReference>
<organism evidence="2 3">
    <name type="scientific">Slackia isoflavoniconvertens</name>
    <dbReference type="NCBI Taxonomy" id="572010"/>
    <lineage>
        <taxon>Bacteria</taxon>
        <taxon>Bacillati</taxon>
        <taxon>Actinomycetota</taxon>
        <taxon>Coriobacteriia</taxon>
        <taxon>Eggerthellales</taxon>
        <taxon>Eggerthellaceae</taxon>
        <taxon>Slackia</taxon>
    </lineage>
</organism>
<dbReference type="InterPro" id="IPR013096">
    <property type="entry name" value="Cupin_2"/>
</dbReference>
<dbReference type="Gene3D" id="2.60.120.10">
    <property type="entry name" value="Jelly Rolls"/>
    <property type="match status" value="1"/>
</dbReference>
<proteinExistence type="predicted"/>
<comment type="caution">
    <text evidence="2">The sequence shown here is derived from an EMBL/GenBank/DDBJ whole genome shotgun (WGS) entry which is preliminary data.</text>
</comment>
<evidence type="ECO:0000259" key="1">
    <source>
        <dbReference type="Pfam" id="PF07883"/>
    </source>
</evidence>
<dbReference type="CDD" id="cd06983">
    <property type="entry name" value="cupin_dsy2733"/>
    <property type="match status" value="1"/>
</dbReference>
<evidence type="ECO:0000313" key="3">
    <source>
        <dbReference type="Proteomes" id="UP000253975"/>
    </source>
</evidence>
<dbReference type="RefSeq" id="WP_114614765.1">
    <property type="nucleotide sequence ID" value="NZ_PPTO01000002.1"/>
</dbReference>
<evidence type="ECO:0000313" key="2">
    <source>
        <dbReference type="EMBL" id="RDB60580.1"/>
    </source>
</evidence>
<dbReference type="AlphaFoldDB" id="A0A369LMK4"/>
<sequence>MGLRNLPTDEARSVAGLIENRPGQVSSMGLTAGGSVDFMLMAFSAGESVSEEEYFGDTLYHVVEGAADVVLPDRRVAVVAGEVFMVPARIPHAVEGHEGAAFKLLQLTIPEERS</sequence>
<feature type="domain" description="Cupin type-2" evidence="1">
    <location>
        <begin position="41"/>
        <end position="104"/>
    </location>
</feature>
<dbReference type="SUPFAM" id="SSF51182">
    <property type="entry name" value="RmlC-like cupins"/>
    <property type="match status" value="1"/>
</dbReference>